<dbReference type="CDD" id="cd18807">
    <property type="entry name" value="SF1_C_UvrD"/>
    <property type="match status" value="1"/>
</dbReference>
<reference evidence="17 18" key="1">
    <citation type="submission" date="2013-05" db="EMBL/GenBank/DDBJ databases">
        <title>The Genome Sequence of Actinobaculum schaalii FB123-CNA2.</title>
        <authorList>
            <consortium name="The Broad Institute Genomics Platform"/>
            <person name="Earl A."/>
            <person name="Ward D."/>
            <person name="Feldgarden M."/>
            <person name="Gevers D."/>
            <person name="Saerens B."/>
            <person name="Vaneechoutte M."/>
            <person name="Walker B."/>
            <person name="Young S."/>
            <person name="Zeng Q."/>
            <person name="Gargeya S."/>
            <person name="Fitzgerald M."/>
            <person name="Haas B."/>
            <person name="Abouelleil A."/>
            <person name="Allen A.W."/>
            <person name="Alvarado L."/>
            <person name="Arachchi H.M."/>
            <person name="Berlin A.M."/>
            <person name="Chapman S.B."/>
            <person name="Gainer-Dewar J."/>
            <person name="Goldberg J."/>
            <person name="Griggs A."/>
            <person name="Gujja S."/>
            <person name="Hansen M."/>
            <person name="Howarth C."/>
            <person name="Imamovic A."/>
            <person name="Ireland A."/>
            <person name="Larimer J."/>
            <person name="McCowan C."/>
            <person name="Murphy C."/>
            <person name="Pearson M."/>
            <person name="Poon T.W."/>
            <person name="Priest M."/>
            <person name="Roberts A."/>
            <person name="Saif S."/>
            <person name="Shea T."/>
            <person name="Sisk P."/>
            <person name="Sykes S."/>
            <person name="Wortman J."/>
            <person name="Nusbaum C."/>
            <person name="Birren B."/>
        </authorList>
    </citation>
    <scope>NUCLEOTIDE SEQUENCE [LARGE SCALE GENOMIC DNA]</scope>
    <source>
        <strain evidence="17 18">FB123-CNA-2</strain>
    </source>
</reference>
<dbReference type="PROSITE" id="PS51217">
    <property type="entry name" value="UVRD_HELICASE_CTER"/>
    <property type="match status" value="1"/>
</dbReference>
<evidence type="ECO:0000256" key="5">
    <source>
        <dbReference type="ARBA" id="ARBA00022840"/>
    </source>
</evidence>
<dbReference type="GO" id="GO:0016887">
    <property type="term" value="F:ATP hydrolysis activity"/>
    <property type="evidence" value="ECO:0007669"/>
    <property type="project" value="RHEA"/>
</dbReference>
<dbReference type="InterPro" id="IPR027417">
    <property type="entry name" value="P-loop_NTPase"/>
</dbReference>
<dbReference type="GO" id="GO:0033202">
    <property type="term" value="C:DNA helicase complex"/>
    <property type="evidence" value="ECO:0007669"/>
    <property type="project" value="TreeGrafter"/>
</dbReference>
<feature type="domain" description="UvrD-like helicase C-terminal" evidence="16">
    <location>
        <begin position="367"/>
        <end position="653"/>
    </location>
</feature>
<feature type="compositionally biased region" description="Low complexity" evidence="14">
    <location>
        <begin position="822"/>
        <end position="835"/>
    </location>
</feature>
<dbReference type="Gene3D" id="1.10.486.10">
    <property type="entry name" value="PCRA, domain 4"/>
    <property type="match status" value="1"/>
</dbReference>
<dbReference type="InterPro" id="IPR013986">
    <property type="entry name" value="DExx_box_DNA_helicase_dom_sf"/>
</dbReference>
<dbReference type="CDD" id="cd17932">
    <property type="entry name" value="DEXQc_UvrD"/>
    <property type="match status" value="1"/>
</dbReference>
<feature type="compositionally biased region" description="Low complexity" evidence="14">
    <location>
        <begin position="51"/>
        <end position="68"/>
    </location>
</feature>
<dbReference type="GO" id="GO:0000725">
    <property type="term" value="P:recombinational repair"/>
    <property type="evidence" value="ECO:0007669"/>
    <property type="project" value="TreeGrafter"/>
</dbReference>
<dbReference type="eggNOG" id="COG0210">
    <property type="taxonomic scope" value="Bacteria"/>
</dbReference>
<evidence type="ECO:0000256" key="2">
    <source>
        <dbReference type="ARBA" id="ARBA00022741"/>
    </source>
</evidence>
<comment type="catalytic activity">
    <reaction evidence="8">
        <text>Couples ATP hydrolysis with the unwinding of duplex DNA by translocating in the 3'-5' direction.</text>
        <dbReference type="EC" id="5.6.2.4"/>
    </reaction>
</comment>
<evidence type="ECO:0000256" key="7">
    <source>
        <dbReference type="ARBA" id="ARBA00023235"/>
    </source>
</evidence>
<comment type="catalytic activity">
    <reaction evidence="10">
        <text>ATP + H2O = ADP + phosphate + H(+)</text>
        <dbReference type="Rhea" id="RHEA:13065"/>
        <dbReference type="ChEBI" id="CHEBI:15377"/>
        <dbReference type="ChEBI" id="CHEBI:15378"/>
        <dbReference type="ChEBI" id="CHEBI:30616"/>
        <dbReference type="ChEBI" id="CHEBI:43474"/>
        <dbReference type="ChEBI" id="CHEBI:456216"/>
        <dbReference type="EC" id="5.6.2.4"/>
    </reaction>
</comment>
<evidence type="ECO:0000256" key="3">
    <source>
        <dbReference type="ARBA" id="ARBA00022801"/>
    </source>
</evidence>
<dbReference type="FunFam" id="1.10.486.10:FF:000003">
    <property type="entry name" value="ATP-dependent DNA helicase"/>
    <property type="match status" value="1"/>
</dbReference>
<comment type="caution">
    <text evidence="17">The sequence shown here is derived from an EMBL/GenBank/DDBJ whole genome shotgun (WGS) entry which is preliminary data.</text>
</comment>
<dbReference type="GO" id="GO:0005829">
    <property type="term" value="C:cytosol"/>
    <property type="evidence" value="ECO:0007669"/>
    <property type="project" value="TreeGrafter"/>
</dbReference>
<feature type="region of interest" description="Disordered" evidence="14">
    <location>
        <begin position="802"/>
        <end position="835"/>
    </location>
</feature>
<evidence type="ECO:0000256" key="10">
    <source>
        <dbReference type="ARBA" id="ARBA00048988"/>
    </source>
</evidence>
<accession>S2WE37</accession>
<dbReference type="HOGENOM" id="CLU_004585_3_1_11"/>
<keyword evidence="6" id="KW-0238">DNA-binding</keyword>
<evidence type="ECO:0000256" key="1">
    <source>
        <dbReference type="ARBA" id="ARBA00009922"/>
    </source>
</evidence>
<dbReference type="Pfam" id="PF00580">
    <property type="entry name" value="UvrD-helicase"/>
    <property type="match status" value="1"/>
</dbReference>
<evidence type="ECO:0000259" key="15">
    <source>
        <dbReference type="PROSITE" id="PS51198"/>
    </source>
</evidence>
<dbReference type="EMBL" id="AGWM01000012">
    <property type="protein sequence ID" value="EPD26144.1"/>
    <property type="molecule type" value="Genomic_DNA"/>
</dbReference>
<keyword evidence="3 13" id="KW-0378">Hydrolase</keyword>
<dbReference type="STRING" id="59505.FB03_03525"/>
<keyword evidence="7" id="KW-0413">Isomerase</keyword>
<dbReference type="PROSITE" id="PS51198">
    <property type="entry name" value="UVRD_HELICASE_ATP_BIND"/>
    <property type="match status" value="1"/>
</dbReference>
<evidence type="ECO:0000256" key="13">
    <source>
        <dbReference type="PROSITE-ProRule" id="PRU00560"/>
    </source>
</evidence>
<evidence type="ECO:0000256" key="6">
    <source>
        <dbReference type="ARBA" id="ARBA00023125"/>
    </source>
</evidence>
<evidence type="ECO:0000259" key="16">
    <source>
        <dbReference type="PROSITE" id="PS51217"/>
    </source>
</evidence>
<comment type="similarity">
    <text evidence="1">Belongs to the helicase family. UvrD subfamily.</text>
</comment>
<dbReference type="GO" id="GO:0009314">
    <property type="term" value="P:response to radiation"/>
    <property type="evidence" value="ECO:0007669"/>
    <property type="project" value="UniProtKB-ARBA"/>
</dbReference>
<dbReference type="SUPFAM" id="SSF52540">
    <property type="entry name" value="P-loop containing nucleoside triphosphate hydrolases"/>
    <property type="match status" value="1"/>
</dbReference>
<feature type="binding site" evidence="13">
    <location>
        <begin position="105"/>
        <end position="112"/>
    </location>
    <ligand>
        <name>ATP</name>
        <dbReference type="ChEBI" id="CHEBI:30616"/>
    </ligand>
</feature>
<evidence type="ECO:0000256" key="11">
    <source>
        <dbReference type="ARBA" id="ARBA00067565"/>
    </source>
</evidence>
<dbReference type="Gene3D" id="3.40.50.300">
    <property type="entry name" value="P-loop containing nucleotide triphosphate hydrolases"/>
    <property type="match status" value="2"/>
</dbReference>
<dbReference type="InterPro" id="IPR014017">
    <property type="entry name" value="DNA_helicase_UvrD-like_C"/>
</dbReference>
<dbReference type="Gene3D" id="1.10.10.160">
    <property type="match status" value="1"/>
</dbReference>
<dbReference type="GO" id="GO:0005524">
    <property type="term" value="F:ATP binding"/>
    <property type="evidence" value="ECO:0007669"/>
    <property type="project" value="UniProtKB-UniRule"/>
</dbReference>
<evidence type="ECO:0000256" key="9">
    <source>
        <dbReference type="ARBA" id="ARBA00034808"/>
    </source>
</evidence>
<dbReference type="FunFam" id="1.10.10.160:FF:000001">
    <property type="entry name" value="ATP-dependent DNA helicase"/>
    <property type="match status" value="1"/>
</dbReference>
<dbReference type="EC" id="5.6.2.4" evidence="9"/>
<feature type="region of interest" description="Disordered" evidence="14">
    <location>
        <begin position="40"/>
        <end position="72"/>
    </location>
</feature>
<protein>
    <recommendedName>
        <fullName evidence="11">ATP-dependent DNA helicase UvrD1</fullName>
        <ecNumber evidence="9">5.6.2.4</ecNumber>
    </recommendedName>
    <alternativeName>
        <fullName evidence="12">DNA 3'-5' helicase UvrD1</fullName>
    </alternativeName>
</protein>
<keyword evidence="2 13" id="KW-0547">Nucleotide-binding</keyword>
<organism evidence="17 18">
    <name type="scientific">Actinotignum schaalii FB123-CNA-2</name>
    <dbReference type="NCBI Taxonomy" id="883067"/>
    <lineage>
        <taxon>Bacteria</taxon>
        <taxon>Bacillati</taxon>
        <taxon>Actinomycetota</taxon>
        <taxon>Actinomycetes</taxon>
        <taxon>Actinomycetales</taxon>
        <taxon>Actinomycetaceae</taxon>
        <taxon>Actinotignum</taxon>
    </lineage>
</organism>
<evidence type="ECO:0000256" key="12">
    <source>
        <dbReference type="ARBA" id="ARBA00077374"/>
    </source>
</evidence>
<dbReference type="PANTHER" id="PTHR11070">
    <property type="entry name" value="UVRD / RECB / PCRA DNA HELICASE FAMILY MEMBER"/>
    <property type="match status" value="1"/>
</dbReference>
<evidence type="ECO:0000256" key="8">
    <source>
        <dbReference type="ARBA" id="ARBA00034617"/>
    </source>
</evidence>
<name>S2WE37_9ACTO</name>
<gene>
    <name evidence="17" type="ORF">HMPREF9237_01419</name>
</gene>
<proteinExistence type="inferred from homology"/>
<keyword evidence="18" id="KW-1185">Reference proteome</keyword>
<dbReference type="AlphaFoldDB" id="S2WE37"/>
<dbReference type="Pfam" id="PF21196">
    <property type="entry name" value="PcrA_UvrD_tudor"/>
    <property type="match status" value="1"/>
</dbReference>
<dbReference type="InterPro" id="IPR014016">
    <property type="entry name" value="UvrD-like_ATP-bd"/>
</dbReference>
<evidence type="ECO:0000256" key="4">
    <source>
        <dbReference type="ARBA" id="ARBA00022806"/>
    </source>
</evidence>
<evidence type="ECO:0000313" key="17">
    <source>
        <dbReference type="EMBL" id="EPD26144.1"/>
    </source>
</evidence>
<dbReference type="PANTHER" id="PTHR11070:SF2">
    <property type="entry name" value="ATP-DEPENDENT DNA HELICASE SRS2"/>
    <property type="match status" value="1"/>
</dbReference>
<feature type="compositionally biased region" description="Gly residues" evidence="14">
    <location>
        <begin position="810"/>
        <end position="821"/>
    </location>
</feature>
<dbReference type="RefSeq" id="WP_016443028.1">
    <property type="nucleotide sequence ID" value="NZ_KE150263.1"/>
</dbReference>
<dbReference type="InterPro" id="IPR000212">
    <property type="entry name" value="DNA_helicase_UvrD/REP"/>
</dbReference>
<dbReference type="Pfam" id="PF13361">
    <property type="entry name" value="UvrD_C"/>
    <property type="match status" value="1"/>
</dbReference>
<evidence type="ECO:0000313" key="18">
    <source>
        <dbReference type="Proteomes" id="UP000014393"/>
    </source>
</evidence>
<keyword evidence="4 13" id="KW-0347">Helicase</keyword>
<sequence length="895" mass="96084">MEESYKSTIARLRERVAAAQQAGATVGRRSGVPARLNPVAETASAGQTASAVRATPVGPATPAPALAGNERSGGISGAAERILTGLNSAQREAVVHTGGPLLVVAGAGSGKTRVLTSRIAYLIATGQAHPANILAITFTNKAAREMRERLEGMLGGLARGMWISTFHSACVRILRAEHRALGMRSTFTIYDAADSQRLMTMVCREENIDIRAYPPKMLSRQVSNLKDELVTPAAQAAAATDRDGQVLAQAYAVYQNRLERANALDFDDLIMRTVEVLTSHPDIAERYRTRFRHILVDEYQDTNHAQYVLVRTLAGQGPERSSLTVVGDADQSIYAFRGATIRNIEDFEKDFADATSVVLEQNYRSTQNILSAANAVISHNEGRRPKKLWTDSGSGEKITGYVADSESDEAHFVVTEIDRLRDDNGVRYGDVAVFYRTNSQARALEEMFVRSGIPYRVIGGTRFYERKEIKDALAYLHAVANPDDTVSLRRIINEPKRGVGDTAQGHLATHAQRWNISFGAAVADVASPHPERGEVAGLTARARSAVAALARILEQARGEAEAGGKPADILDYLMDESGYLAVLQESKDPQDLSRVENLAELHAVAVEFSAQNPDAGLGEWLDQISLVSDTDRLPEGSESEGETTLMTVHTAKGLEFPVVFVTGLEDGTFPHMRSLDDRRELAEERRLAYVAFTRARERLYISRAAARSSWGAPQEFPPSRFIEEIPPELIDWRREHSSQDLVRGAGIGSGIGSGYGWGSRQRRASSFFDDDAGPVIGSGKFKPGKLGVPAAANSASQADSAGSAHTAAGCSGGSAVGGSSGTPGTSGTPSAAGAADTAADTKGFAVGDTVEHRSFGRGTILGFEGRGKSTTAKVAFGSVTKRLMLRFAPLTKVEK</sequence>
<evidence type="ECO:0000256" key="14">
    <source>
        <dbReference type="SAM" id="MobiDB-lite"/>
    </source>
</evidence>
<dbReference type="Proteomes" id="UP000014393">
    <property type="component" value="Unassembled WGS sequence"/>
</dbReference>
<dbReference type="OrthoDB" id="9806690at2"/>
<feature type="domain" description="UvrD-like helicase ATP-binding" evidence="15">
    <location>
        <begin position="84"/>
        <end position="366"/>
    </location>
</feature>
<keyword evidence="5 13" id="KW-0067">ATP-binding</keyword>
<dbReference type="GO" id="GO:0043138">
    <property type="term" value="F:3'-5' DNA helicase activity"/>
    <property type="evidence" value="ECO:0007669"/>
    <property type="project" value="UniProtKB-EC"/>
</dbReference>
<dbReference type="GO" id="GO:0003677">
    <property type="term" value="F:DNA binding"/>
    <property type="evidence" value="ECO:0007669"/>
    <property type="project" value="UniProtKB-KW"/>
</dbReference>
<dbReference type="PATRIC" id="fig|883067.3.peg.1388"/>